<evidence type="ECO:0000256" key="3">
    <source>
        <dbReference type="HAMAP-Rule" id="MF_01929"/>
    </source>
</evidence>
<dbReference type="Gene3D" id="3.40.50.1970">
    <property type="match status" value="1"/>
</dbReference>
<comment type="catalytic activity">
    <reaction evidence="3">
        <text>5-carboxyamino-1-(5-phospho-D-ribosyl)imidazole + H(+) = 5-amino-1-(5-phospho-D-ribosyl)imidazole-4-carboxylate</text>
        <dbReference type="Rhea" id="RHEA:13193"/>
        <dbReference type="ChEBI" id="CHEBI:15378"/>
        <dbReference type="ChEBI" id="CHEBI:58730"/>
        <dbReference type="ChEBI" id="CHEBI:77657"/>
        <dbReference type="EC" id="5.4.99.18"/>
    </reaction>
</comment>
<dbReference type="PANTHER" id="PTHR23046:SF2">
    <property type="entry name" value="PHOSPHORIBOSYLAMINOIMIDAZOLE CARBOXYLASE"/>
    <property type="match status" value="1"/>
</dbReference>
<dbReference type="SUPFAM" id="SSF52255">
    <property type="entry name" value="N5-CAIR mutase (phosphoribosylaminoimidazole carboxylase, PurE)"/>
    <property type="match status" value="1"/>
</dbReference>
<evidence type="ECO:0000256" key="4">
    <source>
        <dbReference type="PIRSR" id="PIRSR001338-1"/>
    </source>
</evidence>
<accession>A0A4R7G4V6</accession>
<dbReference type="EC" id="5.4.99.18" evidence="3"/>
<dbReference type="PIRSF" id="PIRSF001338">
    <property type="entry name" value="AIR_carboxylase"/>
    <property type="match status" value="1"/>
</dbReference>
<feature type="binding site" evidence="3 4">
    <location>
        <position position="40"/>
    </location>
    <ligand>
        <name>substrate</name>
    </ligand>
</feature>
<reference evidence="7 8" key="1">
    <citation type="submission" date="2019-03" db="EMBL/GenBank/DDBJ databases">
        <title>Genomic Encyclopedia of Type Strains, Phase III (KMG-III): the genomes of soil and plant-associated and newly described type strains.</title>
        <authorList>
            <person name="Whitman W."/>
        </authorList>
    </citation>
    <scope>NUCLEOTIDE SEQUENCE [LARGE SCALE GENOMIC DNA]</scope>
    <source>
        <strain evidence="7 8">DSM 27373</strain>
    </source>
</reference>
<comment type="function">
    <text evidence="3">Catalyzes the conversion of N5-carboxyaminoimidazole ribonucleotide (N5-CAIR) to 4-carboxy-5-aminoimidazole ribonucleotide (CAIR).</text>
</comment>
<dbReference type="HAMAP" id="MF_01929">
    <property type="entry name" value="PurE_classI"/>
    <property type="match status" value="1"/>
</dbReference>
<feature type="binding site" evidence="3 4">
    <location>
        <position position="70"/>
    </location>
    <ligand>
        <name>substrate</name>
    </ligand>
</feature>
<keyword evidence="1 3" id="KW-0658">Purine biosynthesis</keyword>
<organism evidence="7 8">
    <name type="scientific">Nesterenkonia aurantiaca</name>
    <dbReference type="NCBI Taxonomy" id="1436010"/>
    <lineage>
        <taxon>Bacteria</taxon>
        <taxon>Bacillati</taxon>
        <taxon>Actinomycetota</taxon>
        <taxon>Actinomycetes</taxon>
        <taxon>Micrococcales</taxon>
        <taxon>Micrococcaceae</taxon>
        <taxon>Nesterenkonia</taxon>
    </lineage>
</organism>
<dbReference type="PANTHER" id="PTHR23046">
    <property type="entry name" value="PHOSPHORIBOSYLAMINOIMIDAZOLE CARBOXYLASE CATALYTIC SUBUNIT"/>
    <property type="match status" value="1"/>
</dbReference>
<gene>
    <name evidence="3" type="primary">purE</name>
    <name evidence="7" type="ORF">EV640_103156</name>
</gene>
<dbReference type="NCBIfam" id="TIGR01162">
    <property type="entry name" value="purE"/>
    <property type="match status" value="1"/>
</dbReference>
<dbReference type="InterPro" id="IPR024694">
    <property type="entry name" value="PurE_prokaryotes"/>
</dbReference>
<evidence type="ECO:0000259" key="6">
    <source>
        <dbReference type="SMART" id="SM01001"/>
    </source>
</evidence>
<dbReference type="Pfam" id="PF00731">
    <property type="entry name" value="AIRC"/>
    <property type="match status" value="1"/>
</dbReference>
<dbReference type="AlphaFoldDB" id="A0A4R7G4V6"/>
<dbReference type="EMBL" id="SOAN01000003">
    <property type="protein sequence ID" value="TDS86466.1"/>
    <property type="molecule type" value="Genomic_DNA"/>
</dbReference>
<comment type="similarity">
    <text evidence="3">Belongs to the AIR carboxylase family. Class I subfamily.</text>
</comment>
<dbReference type="InterPro" id="IPR033747">
    <property type="entry name" value="PurE_ClassI"/>
</dbReference>
<feature type="domain" description="PurE" evidence="6">
    <location>
        <begin position="32"/>
        <end position="185"/>
    </location>
</feature>
<feature type="binding site" evidence="3 4">
    <location>
        <position position="43"/>
    </location>
    <ligand>
        <name>substrate</name>
    </ligand>
</feature>
<keyword evidence="2 3" id="KW-0413">Isomerase</keyword>
<keyword evidence="8" id="KW-1185">Reference proteome</keyword>
<proteinExistence type="inferred from homology"/>
<dbReference type="SMART" id="SM01001">
    <property type="entry name" value="AIRC"/>
    <property type="match status" value="1"/>
</dbReference>
<dbReference type="InterPro" id="IPR000031">
    <property type="entry name" value="PurE_dom"/>
</dbReference>
<evidence type="ECO:0000313" key="7">
    <source>
        <dbReference type="EMBL" id="TDS86466.1"/>
    </source>
</evidence>
<dbReference type="UniPathway" id="UPA00074">
    <property type="reaction ID" value="UER00943"/>
</dbReference>
<sequence>MSQNPVSHPVEHQAAAASSSDAEAQTRSASAAQVGLVMGSNSDWPIMKAAAQALDEFGITFEADVVSAHRMAEEMISYGKTAHERGIRVIIAGAGGAAHLPGMLASVTPLPVIGVPVPLKHLDGMDSLLSIVQMPAGVPVATVSVGGARNAGLLAVRTLAAGDSAQAAQLRESLLDFQKSLAAEAHAKGAALREEAAELGTYRTR</sequence>
<dbReference type="GO" id="GO:0006189">
    <property type="term" value="P:'de novo' IMP biosynthetic process"/>
    <property type="evidence" value="ECO:0007669"/>
    <property type="project" value="UniProtKB-UniRule"/>
</dbReference>
<feature type="compositionally biased region" description="Low complexity" evidence="5">
    <location>
        <begin position="14"/>
        <end position="23"/>
    </location>
</feature>
<evidence type="ECO:0000313" key="8">
    <source>
        <dbReference type="Proteomes" id="UP000294506"/>
    </source>
</evidence>
<comment type="pathway">
    <text evidence="3">Purine metabolism; IMP biosynthesis via de novo pathway; 5-amino-1-(5-phospho-D-ribosyl)imidazole-4-carboxylate from 5-amino-1-(5-phospho-D-ribosyl)imidazole (N5-CAIR route): step 2/2.</text>
</comment>
<dbReference type="Proteomes" id="UP000294506">
    <property type="component" value="Unassembled WGS sequence"/>
</dbReference>
<name>A0A4R7G4V6_9MICC</name>
<comment type="caution">
    <text evidence="7">The sequence shown here is derived from an EMBL/GenBank/DDBJ whole genome shotgun (WGS) entry which is preliminary data.</text>
</comment>
<evidence type="ECO:0000256" key="2">
    <source>
        <dbReference type="ARBA" id="ARBA00023235"/>
    </source>
</evidence>
<dbReference type="GO" id="GO:0034023">
    <property type="term" value="F:5-(carboxyamino)imidazole ribonucleotide mutase activity"/>
    <property type="evidence" value="ECO:0007669"/>
    <property type="project" value="UniProtKB-UniRule"/>
</dbReference>
<protein>
    <recommendedName>
        <fullName evidence="3">N5-carboxyaminoimidazole ribonucleotide mutase</fullName>
        <shortName evidence="3">N5-CAIR mutase</shortName>
        <ecNumber evidence="3">5.4.99.18</ecNumber>
    </recommendedName>
    <alternativeName>
        <fullName evidence="3">5-(carboxyamino)imidazole ribonucleotide mutase</fullName>
    </alternativeName>
</protein>
<evidence type="ECO:0000256" key="5">
    <source>
        <dbReference type="SAM" id="MobiDB-lite"/>
    </source>
</evidence>
<evidence type="ECO:0000256" key="1">
    <source>
        <dbReference type="ARBA" id="ARBA00022755"/>
    </source>
</evidence>
<feature type="region of interest" description="Disordered" evidence="5">
    <location>
        <begin position="1"/>
        <end position="25"/>
    </location>
</feature>